<dbReference type="GO" id="GO:0000160">
    <property type="term" value="P:phosphorelay signal transduction system"/>
    <property type="evidence" value="ECO:0007669"/>
    <property type="project" value="UniProtKB-KW"/>
</dbReference>
<dbReference type="GO" id="GO:0043565">
    <property type="term" value="F:sequence-specific DNA binding"/>
    <property type="evidence" value="ECO:0007669"/>
    <property type="project" value="InterPro"/>
</dbReference>
<dbReference type="PANTHER" id="PTHR44591:SF14">
    <property type="entry name" value="PROTEIN PILG"/>
    <property type="match status" value="1"/>
</dbReference>
<dbReference type="SMART" id="SM00448">
    <property type="entry name" value="REC"/>
    <property type="match status" value="1"/>
</dbReference>
<proteinExistence type="predicted"/>
<dbReference type="SUPFAM" id="SSF46689">
    <property type="entry name" value="Homeodomain-like"/>
    <property type="match status" value="1"/>
</dbReference>
<dbReference type="Pfam" id="PF02954">
    <property type="entry name" value="HTH_8"/>
    <property type="match status" value="1"/>
</dbReference>
<dbReference type="PANTHER" id="PTHR44591">
    <property type="entry name" value="STRESS RESPONSE REGULATOR PROTEIN 1"/>
    <property type="match status" value="1"/>
</dbReference>
<dbReference type="InterPro" id="IPR002197">
    <property type="entry name" value="HTH_Fis"/>
</dbReference>
<feature type="modified residue" description="4-aspartylphosphate" evidence="3">
    <location>
        <position position="56"/>
    </location>
</feature>
<keyword evidence="2" id="KW-0902">Two-component regulatory system</keyword>
<dbReference type="InterPro" id="IPR009057">
    <property type="entry name" value="Homeodomain-like_sf"/>
</dbReference>
<reference evidence="6" key="1">
    <citation type="submission" date="2017-01" db="EMBL/GenBank/DDBJ databases">
        <authorList>
            <person name="Varghese N."/>
            <person name="Submissions S."/>
        </authorList>
    </citation>
    <scope>NUCLEOTIDE SEQUENCE [LARGE SCALE GENOMIC DNA]</scope>
    <source>
        <strain evidence="6">DSM 22306</strain>
    </source>
</reference>
<dbReference type="OrthoDB" id="9802426at2"/>
<protein>
    <submittedName>
        <fullName evidence="5">Two component transcriptional regulator, Fis family</fullName>
    </submittedName>
</protein>
<dbReference type="Gene3D" id="1.10.10.60">
    <property type="entry name" value="Homeodomain-like"/>
    <property type="match status" value="1"/>
</dbReference>
<evidence type="ECO:0000256" key="3">
    <source>
        <dbReference type="PROSITE-ProRule" id="PRU00169"/>
    </source>
</evidence>
<evidence type="ECO:0000313" key="5">
    <source>
        <dbReference type="EMBL" id="SIS45669.1"/>
    </source>
</evidence>
<dbReference type="InterPro" id="IPR050595">
    <property type="entry name" value="Bact_response_regulator"/>
</dbReference>
<dbReference type="PRINTS" id="PR01590">
    <property type="entry name" value="HTHFIS"/>
</dbReference>
<dbReference type="EMBL" id="FTOE01000001">
    <property type="protein sequence ID" value="SIS45669.1"/>
    <property type="molecule type" value="Genomic_DNA"/>
</dbReference>
<dbReference type="Gene3D" id="3.40.50.2300">
    <property type="match status" value="1"/>
</dbReference>
<keyword evidence="6" id="KW-1185">Reference proteome</keyword>
<dbReference type="STRING" id="619304.SAMN05421760_101769"/>
<dbReference type="PROSITE" id="PS50110">
    <property type="entry name" value="RESPONSE_REGULATORY"/>
    <property type="match status" value="1"/>
</dbReference>
<dbReference type="SUPFAM" id="SSF52172">
    <property type="entry name" value="CheY-like"/>
    <property type="match status" value="1"/>
</dbReference>
<feature type="domain" description="Response regulatory" evidence="4">
    <location>
        <begin position="7"/>
        <end position="121"/>
    </location>
</feature>
<name>A0A1N7J8M9_9GAMM</name>
<evidence type="ECO:0000256" key="1">
    <source>
        <dbReference type="ARBA" id="ARBA00022553"/>
    </source>
</evidence>
<accession>A0A1N7J8M9</accession>
<dbReference type="InterPro" id="IPR001789">
    <property type="entry name" value="Sig_transdc_resp-reg_receiver"/>
</dbReference>
<keyword evidence="1 3" id="KW-0597">Phosphoprotein</keyword>
<dbReference type="Proteomes" id="UP000185999">
    <property type="component" value="Unassembled WGS sequence"/>
</dbReference>
<dbReference type="CDD" id="cd17563">
    <property type="entry name" value="REC_RegA-like"/>
    <property type="match status" value="1"/>
</dbReference>
<gene>
    <name evidence="5" type="ORF">SAMN05421760_101769</name>
</gene>
<evidence type="ECO:0000256" key="2">
    <source>
        <dbReference type="ARBA" id="ARBA00023012"/>
    </source>
</evidence>
<dbReference type="RefSeq" id="WP_054342926.1">
    <property type="nucleotide sequence ID" value="NZ_FTOE01000001.1"/>
</dbReference>
<sequence>MDDQLKQFLIVDDDATFTRVLARAMAKRGFDVKIASSAEAALEIITAWIPDYVSLDLKMDGASGLTVIQPLVEANPSVRIVVLTGYASITTAVDAIKLGATQYLPKPANADDILQALEHSQANEDIDIANQPMSVNRLEWEYIHKVLSEHNGNVSATARALDMHRRTLQRKLAKRPVRQ</sequence>
<evidence type="ECO:0000259" key="4">
    <source>
        <dbReference type="PROSITE" id="PS50110"/>
    </source>
</evidence>
<evidence type="ECO:0000313" key="6">
    <source>
        <dbReference type="Proteomes" id="UP000185999"/>
    </source>
</evidence>
<dbReference type="InterPro" id="IPR011006">
    <property type="entry name" value="CheY-like_superfamily"/>
</dbReference>
<dbReference type="Pfam" id="PF00072">
    <property type="entry name" value="Response_reg"/>
    <property type="match status" value="1"/>
</dbReference>
<dbReference type="AlphaFoldDB" id="A0A1N7J8M9"/>
<organism evidence="5 6">
    <name type="scientific">Neptunomonas antarctica</name>
    <dbReference type="NCBI Taxonomy" id="619304"/>
    <lineage>
        <taxon>Bacteria</taxon>
        <taxon>Pseudomonadati</taxon>
        <taxon>Pseudomonadota</taxon>
        <taxon>Gammaproteobacteria</taxon>
        <taxon>Oceanospirillales</taxon>
        <taxon>Oceanospirillaceae</taxon>
        <taxon>Neptunomonas</taxon>
    </lineage>
</organism>